<reference evidence="10" key="1">
    <citation type="submission" date="2016-10" db="EMBL/GenBank/DDBJ databases">
        <authorList>
            <person name="Varghese N."/>
            <person name="Submissions S."/>
        </authorList>
    </citation>
    <scope>NUCLEOTIDE SEQUENCE [LARGE SCALE GENOMIC DNA]</scope>
    <source>
        <strain evidence="10">Jip14</strain>
    </source>
</reference>
<feature type="transmembrane region" description="Helical" evidence="6">
    <location>
        <begin position="766"/>
        <end position="788"/>
    </location>
</feature>
<dbReference type="Pfam" id="PF12704">
    <property type="entry name" value="MacB_PCD"/>
    <property type="match status" value="1"/>
</dbReference>
<keyword evidence="10" id="KW-1185">Reference proteome</keyword>
<dbReference type="PROSITE" id="PS51257">
    <property type="entry name" value="PROKAR_LIPOPROTEIN"/>
    <property type="match status" value="1"/>
</dbReference>
<keyword evidence="3 6" id="KW-0812">Transmembrane</keyword>
<gene>
    <name evidence="9" type="ORF">SAMN05421740_106157</name>
</gene>
<keyword evidence="5 6" id="KW-0472">Membrane</keyword>
<dbReference type="InterPro" id="IPR050250">
    <property type="entry name" value="Macrolide_Exporter_MacB"/>
</dbReference>
<keyword evidence="2" id="KW-1003">Cell membrane</keyword>
<feature type="transmembrane region" description="Helical" evidence="6">
    <location>
        <begin position="285"/>
        <end position="305"/>
    </location>
</feature>
<dbReference type="AlphaFoldDB" id="A0A1H7QX12"/>
<sequence length="802" mass="89249">MPHHIKLVFRTMLKGRLYTLINILGLTLGITACLLIGTVVFDELSYDKHWSHSADTYRLLSIRRDGGDYTEKGGTVYAALAPTLKRIFPEVVDYSEIYPAPIHLKIDKADPSPLNAVMLYADTAVRHVLDINLIAQEDLIPAGDIKKVIVSEQFGKTHFADTNPLGKRFYDVPNYEEKANEYVIAGVMKDIPTNTHLRADMILLSERKEWDLNKDRAGRMYARHYILLRKGTDPQAFEQKINKWYQDFTEADKTMQFALQPMADIYLKTNFPAYQPVKGNIQHSYILSAVAILLLLIACINYINLSTARANSRIKETGVRKILGASRRHIMAQSLIESLLTFSIAGCIALLCYQLALPSLQRFIGHPLAFSFGEGWSYIACVSLVFLSVCLFSGLYPAWLVAGFSAVGNINQVLKGKGASQGGLRQGLVVLQFVLSIVILVAMLAVQQQVDFLKTKDVGFDTEGLLSINHVSWDNKSNALKAELAKNPDILSLSFSNWLPTDGAGTIVRTIEDPRDPSKKVEVWYIDGEPNMAETLGLRLQKGRFLDPSKPGDAIDAGNFEAEDNALRPCLMTASTAHLLGDDRLNQPFHEVNAIPVGIVEDFNSESLHKATVPTLIVGYRNPSYGSLLIRSRAGAERRVMRTIAGTWNDLYPEKLLDMQLVKETLAKQYEAEEKLQELFRLFSLLTMSLAALGVFGLIVHAISLRVKEIGIRKVLGATVASIVTLFAKDFVKLIGIAVIIASPIAWWAMNRWLEDFAYRIAMEWWMFAAAGLMALALTLATIGLQAIRAAMANPVESLRDE</sequence>
<feature type="transmembrane region" description="Helical" evidence="6">
    <location>
        <begin position="335"/>
        <end position="356"/>
    </location>
</feature>
<evidence type="ECO:0000259" key="8">
    <source>
        <dbReference type="Pfam" id="PF12704"/>
    </source>
</evidence>
<feature type="transmembrane region" description="Helical" evidence="6">
    <location>
        <begin position="679"/>
        <end position="703"/>
    </location>
</feature>
<keyword evidence="4 6" id="KW-1133">Transmembrane helix</keyword>
<dbReference type="GO" id="GO:0005886">
    <property type="term" value="C:plasma membrane"/>
    <property type="evidence" value="ECO:0007669"/>
    <property type="project" value="UniProtKB-SubCell"/>
</dbReference>
<dbReference type="PANTHER" id="PTHR30572:SF18">
    <property type="entry name" value="ABC-TYPE MACROLIDE FAMILY EXPORT SYSTEM PERMEASE COMPONENT 2"/>
    <property type="match status" value="1"/>
</dbReference>
<dbReference type="STRING" id="332977.SAMN05421740_106157"/>
<dbReference type="Proteomes" id="UP000198916">
    <property type="component" value="Unassembled WGS sequence"/>
</dbReference>
<dbReference type="RefSeq" id="WP_090606723.1">
    <property type="nucleotide sequence ID" value="NZ_FNZR01000006.1"/>
</dbReference>
<feature type="transmembrane region" description="Helical" evidence="6">
    <location>
        <begin position="376"/>
        <end position="407"/>
    </location>
</feature>
<evidence type="ECO:0000256" key="2">
    <source>
        <dbReference type="ARBA" id="ARBA00022475"/>
    </source>
</evidence>
<dbReference type="Pfam" id="PF02687">
    <property type="entry name" value="FtsX"/>
    <property type="match status" value="2"/>
</dbReference>
<dbReference type="OrthoDB" id="1451596at2"/>
<organism evidence="9 10">
    <name type="scientific">Parapedobacter koreensis</name>
    <dbReference type="NCBI Taxonomy" id="332977"/>
    <lineage>
        <taxon>Bacteria</taxon>
        <taxon>Pseudomonadati</taxon>
        <taxon>Bacteroidota</taxon>
        <taxon>Sphingobacteriia</taxon>
        <taxon>Sphingobacteriales</taxon>
        <taxon>Sphingobacteriaceae</taxon>
        <taxon>Parapedobacter</taxon>
    </lineage>
</organism>
<evidence type="ECO:0000313" key="10">
    <source>
        <dbReference type="Proteomes" id="UP000198916"/>
    </source>
</evidence>
<proteinExistence type="predicted"/>
<dbReference type="GO" id="GO:0022857">
    <property type="term" value="F:transmembrane transporter activity"/>
    <property type="evidence" value="ECO:0007669"/>
    <property type="project" value="TreeGrafter"/>
</dbReference>
<feature type="domain" description="ABC3 transporter permease C-terminal" evidence="7">
    <location>
        <begin position="289"/>
        <end position="403"/>
    </location>
</feature>
<comment type="subcellular location">
    <subcellularLocation>
        <location evidence="1">Cell membrane</location>
        <topology evidence="1">Multi-pass membrane protein</topology>
    </subcellularLocation>
</comment>
<dbReference type="InterPro" id="IPR025857">
    <property type="entry name" value="MacB_PCD"/>
</dbReference>
<evidence type="ECO:0000256" key="3">
    <source>
        <dbReference type="ARBA" id="ARBA00022692"/>
    </source>
</evidence>
<evidence type="ECO:0000256" key="6">
    <source>
        <dbReference type="SAM" id="Phobius"/>
    </source>
</evidence>
<evidence type="ECO:0000256" key="1">
    <source>
        <dbReference type="ARBA" id="ARBA00004651"/>
    </source>
</evidence>
<name>A0A1H7QX12_9SPHI</name>
<dbReference type="PANTHER" id="PTHR30572">
    <property type="entry name" value="MEMBRANE COMPONENT OF TRANSPORTER-RELATED"/>
    <property type="match status" value="1"/>
</dbReference>
<dbReference type="EMBL" id="FNZR01000006">
    <property type="protein sequence ID" value="SEL52463.1"/>
    <property type="molecule type" value="Genomic_DNA"/>
</dbReference>
<evidence type="ECO:0000256" key="5">
    <source>
        <dbReference type="ARBA" id="ARBA00023136"/>
    </source>
</evidence>
<dbReference type="InterPro" id="IPR003838">
    <property type="entry name" value="ABC3_permease_C"/>
</dbReference>
<feature type="transmembrane region" description="Helical" evidence="6">
    <location>
        <begin position="428"/>
        <end position="446"/>
    </location>
</feature>
<evidence type="ECO:0000256" key="4">
    <source>
        <dbReference type="ARBA" id="ARBA00022989"/>
    </source>
</evidence>
<feature type="domain" description="ABC3 transporter permease C-terminal" evidence="7">
    <location>
        <begin position="682"/>
        <end position="795"/>
    </location>
</feature>
<feature type="transmembrane region" description="Helical" evidence="6">
    <location>
        <begin position="20"/>
        <end position="41"/>
    </location>
</feature>
<evidence type="ECO:0000313" key="9">
    <source>
        <dbReference type="EMBL" id="SEL52463.1"/>
    </source>
</evidence>
<feature type="transmembrane region" description="Helical" evidence="6">
    <location>
        <begin position="734"/>
        <end position="754"/>
    </location>
</feature>
<evidence type="ECO:0000259" key="7">
    <source>
        <dbReference type="Pfam" id="PF02687"/>
    </source>
</evidence>
<feature type="domain" description="MacB-like periplasmic core" evidence="8">
    <location>
        <begin position="19"/>
        <end position="242"/>
    </location>
</feature>
<accession>A0A1H7QX12</accession>
<protein>
    <submittedName>
        <fullName evidence="9">Putative ABC transport system permease protein</fullName>
    </submittedName>
</protein>